<dbReference type="InterPro" id="IPR023725">
    <property type="entry name" value="Glucans_biosynth_gluTrFase_H"/>
</dbReference>
<evidence type="ECO:0000256" key="4">
    <source>
        <dbReference type="ARBA" id="ARBA00020585"/>
    </source>
</evidence>
<evidence type="ECO:0000256" key="6">
    <source>
        <dbReference type="ARBA" id="ARBA00022519"/>
    </source>
</evidence>
<dbReference type="NCBIfam" id="NF003958">
    <property type="entry name" value="PRK05454.2-1"/>
    <property type="match status" value="1"/>
</dbReference>
<reference evidence="14 16" key="1">
    <citation type="submission" date="2018-11" db="EMBL/GenBank/DDBJ databases">
        <title>Shewanella sp. M2.</title>
        <authorList>
            <person name="Hwang Y.J."/>
            <person name="Hwang C.Y."/>
        </authorList>
    </citation>
    <scope>NUCLEOTIDE SEQUENCE [LARGE SCALE GENOMIC DNA]</scope>
    <source>
        <strain evidence="14 16">M2</strain>
    </source>
</reference>
<keyword evidence="16" id="KW-1185">Reference proteome</keyword>
<feature type="transmembrane region" description="Helical" evidence="12">
    <location>
        <begin position="515"/>
        <end position="541"/>
    </location>
</feature>
<evidence type="ECO:0000313" key="15">
    <source>
        <dbReference type="EMBL" id="RPA32262.1"/>
    </source>
</evidence>
<evidence type="ECO:0000256" key="7">
    <source>
        <dbReference type="ARBA" id="ARBA00022676"/>
    </source>
</evidence>
<dbReference type="UniPathway" id="UPA00637"/>
<gene>
    <name evidence="15" type="primary">mdoH</name>
    <name evidence="12" type="synonym">opgH</name>
    <name evidence="15" type="ORF">EGC77_10615</name>
    <name evidence="14" type="ORF">EGC80_04020</name>
</gene>
<reference evidence="17" key="2">
    <citation type="submission" date="2018-11" db="EMBL/GenBank/DDBJ databases">
        <title>Shewanella sp. R106.</title>
        <authorList>
            <person name="Hwang Y.J."/>
            <person name="Hwang C.Y."/>
        </authorList>
    </citation>
    <scope>NUCLEOTIDE SEQUENCE [LARGE SCALE GENOMIC DNA]</scope>
    <source>
        <strain evidence="17">R106</strain>
    </source>
</reference>
<protein>
    <recommendedName>
        <fullName evidence="4 12">Glucans biosynthesis glucosyltransferase H</fullName>
        <ecNumber evidence="12">2.4.1.-</ecNumber>
    </recommendedName>
</protein>
<evidence type="ECO:0000313" key="17">
    <source>
        <dbReference type="Proteomes" id="UP000278855"/>
    </source>
</evidence>
<feature type="transmembrane region" description="Helical" evidence="12">
    <location>
        <begin position="73"/>
        <end position="98"/>
    </location>
</feature>
<sequence length="742" mass="82432">MQTESITRDTITRDTRISDTRISDTEINLVGGAVMPLERPSPMAPQSLRVLSEGMPRKSTIANEVKSDGLRRFWVVGSAFIISVMAIYEMVSVFNVGGITPLEYIVLVLFAVNFCWIALAFSGGIAGFVILLKSTSSVPTATVALHTRTAILMPTYNESPDRVFAAVEVMAMALAASGEAHAFDWFILSDTTDPDIALAEEQAFLILRHQVSKDARVYYRRRRKNDARKAGNVADFCKRWGARYDHLLVLDADSLMETHTIVSLAQRMQADPDAGLIQTIPYLINGNTLMARLQQFAARIYGPVIGTGLSWWAHKEGNFWGHNAIIRTQAFMSAAGLPNLAGKPPFGGHIMSHDFVEAALIRRAGWSVVIAADLPGSYEECPPSIVDLAVRDRRWCQGNLQHTRVLFTKGLHWVSRLHLLTGIMAYLSSPFWLMLILSGLMLALQAHFIRPEYFTDQFSLFPTWPVMDSDRALRLFYITMGILFGPKILGVVLLLKNSTMSKQLGGRGKAMISVVVEVILSALIAPIMMLIHCGAVLSILAGRDSGWSPQRRDDGSLPWLTLIYRHRWHMLVGALLGYAAVLDSLTLLAWMSPALIGLWLAVPLSGMTGSERLGLWVKRLQILATPEEMCAPKLSLDSLSRREDYINAIAQPWTLSTLLQDPELMELHLAIIDKKPHRLPGSAVESLEAITRVKVQEAQCQHNIANLFTRQELAYLLGNPLLLKQLQKLPEEFVIEGLVSFC</sequence>
<feature type="transmembrane region" description="Helical" evidence="12">
    <location>
        <begin position="419"/>
        <end position="444"/>
    </location>
</feature>
<comment type="pathway">
    <text evidence="2 12">Glycan metabolism; osmoregulated periplasmic glucan (OPG) biosynthesis.</text>
</comment>
<keyword evidence="10 12" id="KW-1133">Transmembrane helix</keyword>
<evidence type="ECO:0000313" key="14">
    <source>
        <dbReference type="EMBL" id="AZG37372.1"/>
    </source>
</evidence>
<dbReference type="NCBIfam" id="NF003956">
    <property type="entry name" value="PRK05454.1-3"/>
    <property type="match status" value="1"/>
</dbReference>
<dbReference type="Pfam" id="PF13632">
    <property type="entry name" value="Glyco_trans_2_3"/>
    <property type="match status" value="1"/>
</dbReference>
<comment type="subcellular location">
    <subcellularLocation>
        <location evidence="1">Cell inner membrane</location>
        <topology evidence="1">Multi-pass membrane protein</topology>
    </subcellularLocation>
    <subcellularLocation>
        <location evidence="12">Cell membrane</location>
        <topology evidence="12">Multi-pass membrane protein</topology>
    </subcellularLocation>
</comment>
<evidence type="ECO:0000259" key="13">
    <source>
        <dbReference type="Pfam" id="PF13632"/>
    </source>
</evidence>
<accession>A0A3N4E6A9</accession>
<dbReference type="GO" id="GO:0016758">
    <property type="term" value="F:hexosyltransferase activity"/>
    <property type="evidence" value="ECO:0007669"/>
    <property type="project" value="UniProtKB-UniRule"/>
</dbReference>
<evidence type="ECO:0000256" key="11">
    <source>
        <dbReference type="ARBA" id="ARBA00023136"/>
    </source>
</evidence>
<evidence type="ECO:0000313" key="16">
    <source>
        <dbReference type="Proteomes" id="UP000273778"/>
    </source>
</evidence>
<dbReference type="NCBIfam" id="NF003962">
    <property type="entry name" value="PRK05454.2-5"/>
    <property type="match status" value="1"/>
</dbReference>
<dbReference type="PANTHER" id="PTHR43867:SF5">
    <property type="entry name" value="GLUCANS BIOSYNTHESIS GLUCOSYLTRANSFERASE H"/>
    <property type="match status" value="1"/>
</dbReference>
<dbReference type="GO" id="GO:0009250">
    <property type="term" value="P:glucan biosynthetic process"/>
    <property type="evidence" value="ECO:0007669"/>
    <property type="project" value="UniProtKB-UniRule"/>
</dbReference>
<feature type="domain" description="Glycosyltransferase 2-like" evidence="13">
    <location>
        <begin position="247"/>
        <end position="438"/>
    </location>
</feature>
<dbReference type="OrthoDB" id="9775281at2"/>
<dbReference type="Proteomes" id="UP000278855">
    <property type="component" value="Unassembled WGS sequence"/>
</dbReference>
<evidence type="ECO:0000256" key="5">
    <source>
        <dbReference type="ARBA" id="ARBA00022475"/>
    </source>
</evidence>
<dbReference type="EMBL" id="CP034073">
    <property type="protein sequence ID" value="AZG37372.1"/>
    <property type="molecule type" value="Genomic_DNA"/>
</dbReference>
<organism evidence="15 17">
    <name type="scientific">Shewanella psychromarinicola</name>
    <dbReference type="NCBI Taxonomy" id="2487742"/>
    <lineage>
        <taxon>Bacteria</taxon>
        <taxon>Pseudomonadati</taxon>
        <taxon>Pseudomonadota</taxon>
        <taxon>Gammaproteobacteria</taxon>
        <taxon>Alteromonadales</taxon>
        <taxon>Shewanellaceae</taxon>
        <taxon>Shewanella</taxon>
    </lineage>
</organism>
<evidence type="ECO:0000256" key="12">
    <source>
        <dbReference type="HAMAP-Rule" id="MF_01072"/>
    </source>
</evidence>
<proteinExistence type="inferred from homology"/>
<dbReference type="AlphaFoldDB" id="A0A3N4E6A9"/>
<evidence type="ECO:0000256" key="3">
    <source>
        <dbReference type="ARBA" id="ARBA00009337"/>
    </source>
</evidence>
<keyword evidence="5 12" id="KW-1003">Cell membrane</keyword>
<comment type="function">
    <text evidence="12">Involved in the biosynthesis of osmoregulated periplasmic glucans (OPGs).</text>
</comment>
<keyword evidence="6" id="KW-0997">Cell inner membrane</keyword>
<evidence type="ECO:0000256" key="1">
    <source>
        <dbReference type="ARBA" id="ARBA00004429"/>
    </source>
</evidence>
<dbReference type="Proteomes" id="UP000273778">
    <property type="component" value="Chromosome"/>
</dbReference>
<dbReference type="KEGG" id="spsr:EGC80_04020"/>
<keyword evidence="8 12" id="KW-0808">Transferase</keyword>
<feature type="transmembrane region" description="Helical" evidence="12">
    <location>
        <begin position="575"/>
        <end position="602"/>
    </location>
</feature>
<feature type="transmembrane region" description="Helical" evidence="12">
    <location>
        <begin position="475"/>
        <end position="495"/>
    </location>
</feature>
<keyword evidence="7 12" id="KW-0328">Glycosyltransferase</keyword>
<evidence type="ECO:0000256" key="2">
    <source>
        <dbReference type="ARBA" id="ARBA00005001"/>
    </source>
</evidence>
<dbReference type="GO" id="GO:0005886">
    <property type="term" value="C:plasma membrane"/>
    <property type="evidence" value="ECO:0007669"/>
    <property type="project" value="UniProtKB-SubCell"/>
</dbReference>
<feature type="transmembrane region" description="Helical" evidence="12">
    <location>
        <begin position="104"/>
        <end position="132"/>
    </location>
</feature>
<dbReference type="EMBL" id="RKKB01000003">
    <property type="protein sequence ID" value="RPA32262.1"/>
    <property type="molecule type" value="Genomic_DNA"/>
</dbReference>
<dbReference type="SUPFAM" id="SSF53448">
    <property type="entry name" value="Nucleotide-diphospho-sugar transferases"/>
    <property type="match status" value="1"/>
</dbReference>
<evidence type="ECO:0000256" key="8">
    <source>
        <dbReference type="ARBA" id="ARBA00022679"/>
    </source>
</evidence>
<evidence type="ECO:0000256" key="10">
    <source>
        <dbReference type="ARBA" id="ARBA00022989"/>
    </source>
</evidence>
<dbReference type="PANTHER" id="PTHR43867">
    <property type="entry name" value="CELLULOSE SYNTHASE CATALYTIC SUBUNIT A [UDP-FORMING]"/>
    <property type="match status" value="1"/>
</dbReference>
<dbReference type="Gene3D" id="3.90.550.10">
    <property type="entry name" value="Spore Coat Polysaccharide Biosynthesis Protein SpsA, Chain A"/>
    <property type="match status" value="1"/>
</dbReference>
<dbReference type="HAMAP" id="MF_01072">
    <property type="entry name" value="MdoH_OpgH"/>
    <property type="match status" value="1"/>
</dbReference>
<dbReference type="CDD" id="cd04191">
    <property type="entry name" value="Glucan_BSP_MdoH"/>
    <property type="match status" value="1"/>
</dbReference>
<name>A0A3N4E6A9_9GAMM</name>
<dbReference type="EC" id="2.4.1.-" evidence="12"/>
<keyword evidence="11 12" id="KW-0472">Membrane</keyword>
<dbReference type="InterPro" id="IPR001173">
    <property type="entry name" value="Glyco_trans_2-like"/>
</dbReference>
<comment type="similarity">
    <text evidence="3 12">Belongs to the glycosyltransferase 2 family. OpgH subfamily.</text>
</comment>
<evidence type="ECO:0000256" key="9">
    <source>
        <dbReference type="ARBA" id="ARBA00022692"/>
    </source>
</evidence>
<reference evidence="15" key="3">
    <citation type="submission" date="2018-11" db="EMBL/GenBank/DDBJ databases">
        <authorList>
            <person name="Hwang Y.J."/>
            <person name="Hwang C.Y."/>
        </authorList>
    </citation>
    <scope>NUCLEOTIDE SEQUENCE</scope>
    <source>
        <strain evidence="15">R106</strain>
    </source>
</reference>
<dbReference type="InterPro" id="IPR029044">
    <property type="entry name" value="Nucleotide-diphossugar_trans"/>
</dbReference>
<dbReference type="InterPro" id="IPR050321">
    <property type="entry name" value="Glycosyltr_2/OpgH_subfam"/>
</dbReference>
<keyword evidence="9 12" id="KW-0812">Transmembrane</keyword>